<protein>
    <submittedName>
        <fullName evidence="1">Uncharacterized protein</fullName>
    </submittedName>
</protein>
<dbReference type="EMBL" id="CAJNOT010018773">
    <property type="protein sequence ID" value="CAF1555091.1"/>
    <property type="molecule type" value="Genomic_DNA"/>
</dbReference>
<reference evidence="1" key="1">
    <citation type="submission" date="2021-02" db="EMBL/GenBank/DDBJ databases">
        <authorList>
            <person name="Nowell W R."/>
        </authorList>
    </citation>
    <scope>NUCLEOTIDE SEQUENCE</scope>
</reference>
<sequence>IFRRFLFVSLKYRPDQSYFCGTLQYDFEQEDIHTNEFLITSSNFIDENEKWSIVFDESNDQYTTSIDLPIEYFISS</sequence>
<proteinExistence type="predicted"/>
<name>A0A815XAK8_9BILA</name>
<accession>A0A815XAK8</accession>
<feature type="non-terminal residue" evidence="1">
    <location>
        <position position="76"/>
    </location>
</feature>
<comment type="caution">
    <text evidence="1">The sequence shown here is derived from an EMBL/GenBank/DDBJ whole genome shotgun (WGS) entry which is preliminary data.</text>
</comment>
<evidence type="ECO:0000313" key="2">
    <source>
        <dbReference type="Proteomes" id="UP000663864"/>
    </source>
</evidence>
<evidence type="ECO:0000313" key="1">
    <source>
        <dbReference type="EMBL" id="CAF1555091.1"/>
    </source>
</evidence>
<dbReference type="Proteomes" id="UP000663864">
    <property type="component" value="Unassembled WGS sequence"/>
</dbReference>
<feature type="non-terminal residue" evidence="1">
    <location>
        <position position="1"/>
    </location>
</feature>
<dbReference type="AlphaFoldDB" id="A0A815XAK8"/>
<organism evidence="1 2">
    <name type="scientific">Rotaria sordida</name>
    <dbReference type="NCBI Taxonomy" id="392033"/>
    <lineage>
        <taxon>Eukaryota</taxon>
        <taxon>Metazoa</taxon>
        <taxon>Spiralia</taxon>
        <taxon>Gnathifera</taxon>
        <taxon>Rotifera</taxon>
        <taxon>Eurotatoria</taxon>
        <taxon>Bdelloidea</taxon>
        <taxon>Philodinida</taxon>
        <taxon>Philodinidae</taxon>
        <taxon>Rotaria</taxon>
    </lineage>
</organism>
<gene>
    <name evidence="1" type="ORF">ZHD862_LOCUS39433</name>
</gene>